<dbReference type="SUPFAM" id="SSF58104">
    <property type="entry name" value="Methyl-accepting chemotaxis protein (MCP) signaling domain"/>
    <property type="match status" value="1"/>
</dbReference>
<comment type="similarity">
    <text evidence="3">Belongs to the methyl-accepting chemotaxis (MCP) protein family.</text>
</comment>
<feature type="domain" description="HAMP" evidence="8">
    <location>
        <begin position="129"/>
        <end position="174"/>
    </location>
</feature>
<feature type="domain" description="Methyl-accepting transducer" evidence="7">
    <location>
        <begin position="179"/>
        <end position="408"/>
    </location>
</feature>
<dbReference type="GO" id="GO:0016020">
    <property type="term" value="C:membrane"/>
    <property type="evidence" value="ECO:0007669"/>
    <property type="project" value="UniProtKB-SubCell"/>
</dbReference>
<keyword evidence="6" id="KW-0812">Transmembrane</keyword>
<dbReference type="Pfam" id="PF00015">
    <property type="entry name" value="MCPsignal"/>
    <property type="match status" value="1"/>
</dbReference>
<dbReference type="Gene3D" id="6.10.340.10">
    <property type="match status" value="1"/>
</dbReference>
<evidence type="ECO:0000256" key="6">
    <source>
        <dbReference type="SAM" id="Phobius"/>
    </source>
</evidence>
<dbReference type="GO" id="GO:0004888">
    <property type="term" value="F:transmembrane signaling receptor activity"/>
    <property type="evidence" value="ECO:0007669"/>
    <property type="project" value="InterPro"/>
</dbReference>
<dbReference type="InterPro" id="IPR004089">
    <property type="entry name" value="MCPsignal_dom"/>
</dbReference>
<evidence type="ECO:0000256" key="5">
    <source>
        <dbReference type="SAM" id="Coils"/>
    </source>
</evidence>
<keyword evidence="6" id="KW-1133">Transmembrane helix</keyword>
<organism evidence="9 10">
    <name type="scientific">Zymomonas mobilis</name>
    <dbReference type="NCBI Taxonomy" id="542"/>
    <lineage>
        <taxon>Bacteria</taxon>
        <taxon>Pseudomonadati</taxon>
        <taxon>Pseudomonadota</taxon>
        <taxon>Alphaproteobacteria</taxon>
        <taxon>Sphingomonadales</taxon>
        <taxon>Zymomonadaceae</taxon>
        <taxon>Zymomonas</taxon>
    </lineage>
</organism>
<feature type="transmembrane region" description="Helical" evidence="6">
    <location>
        <begin position="15"/>
        <end position="37"/>
    </location>
</feature>
<keyword evidence="6" id="KW-0472">Membrane</keyword>
<evidence type="ECO:0000256" key="2">
    <source>
        <dbReference type="ARBA" id="ARBA00022500"/>
    </source>
</evidence>
<dbReference type="Gene3D" id="1.10.287.950">
    <property type="entry name" value="Methyl-accepting chemotaxis protein"/>
    <property type="match status" value="1"/>
</dbReference>
<reference evidence="9 10" key="1">
    <citation type="submission" date="2019-06" db="EMBL/GenBank/DDBJ databases">
        <title>Genome sequencing of Zymomonas mobilis strains for genetic engineering and biofuel applications.</title>
        <authorList>
            <person name="Teravest M."/>
        </authorList>
    </citation>
    <scope>NUCLEOTIDE SEQUENCE [LARGE SCALE GENOMIC DNA]</scope>
    <source>
        <strain evidence="9 10">AN0101</strain>
    </source>
</reference>
<comment type="caution">
    <text evidence="9">The sequence shown here is derived from an EMBL/GenBank/DDBJ whole genome shotgun (WGS) entry which is preliminary data.</text>
</comment>
<name>A0A542VZ79_ZYMMB</name>
<sequence length="441" mass="46969">MLHWFSTQAPIKVKFQFIVLGHLLISLLMALAVLGSFVTLSSYPAAIASAAAGILLSVAFSYFTGKAISEPYVQTVVRMEQLAAGDLNSPILYRNNKDCVGRITRAMDVFRNNAINLEEVTKGQSIVTDTLAARLNGLARGDLATRITTAFPSIYEALRNNYNSALDSLADMTRTVAESSNSINTGAREISDASHDLAQRTEQHAASIEETSRTMDDVTKGINETATSAAHVNKLMTEINRDAEQGGVVIKNTTEAMGGIEKQAHEIASIIGLIDGISFQTNLLALNAGVEAARAGDAGKGFSVVAAEVRALAQRSADAANNVKGLITTNAKQITEGVHLVMEAGDLLGRIISRISEISRSIQNISEAAHAQSERLQQINIAIGEMDSVTQQNAAMVEEATAAARSLAEESDNLSNQVARFELDSSKVARSSATARQLAHA</sequence>
<keyword evidence="2" id="KW-0145">Chemotaxis</keyword>
<dbReference type="FunFam" id="1.10.287.950:FF:000001">
    <property type="entry name" value="Methyl-accepting chemotaxis sensory transducer"/>
    <property type="match status" value="1"/>
</dbReference>
<dbReference type="AlphaFoldDB" id="A0A542VZ79"/>
<dbReference type="PRINTS" id="PR00260">
    <property type="entry name" value="CHEMTRNSDUCR"/>
</dbReference>
<protein>
    <submittedName>
        <fullName evidence="9">Methyl-accepting chemotaxis protein</fullName>
    </submittedName>
</protein>
<dbReference type="CDD" id="cd11386">
    <property type="entry name" value="MCP_signal"/>
    <property type="match status" value="1"/>
</dbReference>
<evidence type="ECO:0000256" key="1">
    <source>
        <dbReference type="ARBA" id="ARBA00004370"/>
    </source>
</evidence>
<dbReference type="PROSITE" id="PS50885">
    <property type="entry name" value="HAMP"/>
    <property type="match status" value="2"/>
</dbReference>
<dbReference type="PANTHER" id="PTHR43531:SF11">
    <property type="entry name" value="METHYL-ACCEPTING CHEMOTAXIS PROTEIN 3"/>
    <property type="match status" value="1"/>
</dbReference>
<feature type="transmembrane region" description="Helical" evidence="6">
    <location>
        <begin position="43"/>
        <end position="63"/>
    </location>
</feature>
<dbReference type="InterPro" id="IPR004090">
    <property type="entry name" value="Chemotax_Me-accpt_rcpt"/>
</dbReference>
<evidence type="ECO:0000313" key="10">
    <source>
        <dbReference type="Proteomes" id="UP000316887"/>
    </source>
</evidence>
<keyword evidence="5" id="KW-0175">Coiled coil</keyword>
<dbReference type="InterPro" id="IPR003660">
    <property type="entry name" value="HAMP_dom"/>
</dbReference>
<dbReference type="EMBL" id="VFOF01000001">
    <property type="protein sequence ID" value="TQL16630.1"/>
    <property type="molecule type" value="Genomic_DNA"/>
</dbReference>
<evidence type="ECO:0000313" key="9">
    <source>
        <dbReference type="EMBL" id="TQL16630.1"/>
    </source>
</evidence>
<accession>A0A542VZ79</accession>
<dbReference type="RefSeq" id="WP_141919017.1">
    <property type="nucleotide sequence ID" value="NZ_VFOF01000001.1"/>
</dbReference>
<dbReference type="PROSITE" id="PS50111">
    <property type="entry name" value="CHEMOTAXIS_TRANSDUC_2"/>
    <property type="match status" value="1"/>
</dbReference>
<dbReference type="PANTHER" id="PTHR43531">
    <property type="entry name" value="PROTEIN ICFG"/>
    <property type="match status" value="1"/>
</dbReference>
<dbReference type="SMART" id="SM00283">
    <property type="entry name" value="MA"/>
    <property type="match status" value="1"/>
</dbReference>
<keyword evidence="4" id="KW-0807">Transducer</keyword>
<feature type="domain" description="HAMP" evidence="8">
    <location>
        <begin position="66"/>
        <end position="119"/>
    </location>
</feature>
<dbReference type="GO" id="GO:0007165">
    <property type="term" value="P:signal transduction"/>
    <property type="evidence" value="ECO:0007669"/>
    <property type="project" value="UniProtKB-KW"/>
</dbReference>
<comment type="subcellular location">
    <subcellularLocation>
        <location evidence="1">Membrane</location>
    </subcellularLocation>
</comment>
<dbReference type="GO" id="GO:0006935">
    <property type="term" value="P:chemotaxis"/>
    <property type="evidence" value="ECO:0007669"/>
    <property type="project" value="UniProtKB-KW"/>
</dbReference>
<gene>
    <name evidence="9" type="ORF">FBY58_0166</name>
</gene>
<dbReference type="Proteomes" id="UP000316887">
    <property type="component" value="Unassembled WGS sequence"/>
</dbReference>
<dbReference type="OrthoDB" id="5292010at2"/>
<proteinExistence type="inferred from homology"/>
<evidence type="ECO:0000259" key="8">
    <source>
        <dbReference type="PROSITE" id="PS50885"/>
    </source>
</evidence>
<dbReference type="InterPro" id="IPR051310">
    <property type="entry name" value="MCP_chemotaxis"/>
</dbReference>
<evidence type="ECO:0000256" key="3">
    <source>
        <dbReference type="ARBA" id="ARBA00029447"/>
    </source>
</evidence>
<evidence type="ECO:0000259" key="7">
    <source>
        <dbReference type="PROSITE" id="PS50111"/>
    </source>
</evidence>
<evidence type="ECO:0000256" key="4">
    <source>
        <dbReference type="PROSITE-ProRule" id="PRU00284"/>
    </source>
</evidence>
<feature type="coiled-coil region" evidence="5">
    <location>
        <begin position="397"/>
        <end position="424"/>
    </location>
</feature>